<dbReference type="AlphaFoldDB" id="A0A511MEF5"/>
<organism evidence="4 5">
    <name type="scientific">Nocardia ninae NBRC 108245</name>
    <dbReference type="NCBI Taxonomy" id="1210091"/>
    <lineage>
        <taxon>Bacteria</taxon>
        <taxon>Bacillati</taxon>
        <taxon>Actinomycetota</taxon>
        <taxon>Actinomycetes</taxon>
        <taxon>Mycobacteriales</taxon>
        <taxon>Nocardiaceae</taxon>
        <taxon>Nocardia</taxon>
    </lineage>
</organism>
<sequence length="994" mass="110485">MRVAATRYESYCRRLGRVERALTAPDAYSVFVADLDRLHAAAGYPTAARISSAISISYKQKVAASTIKGWLGERNSPRRIPREHQSRKFALVLSYLHECANRPFDRDVPQSWELRRRAAENGRPKTEDGHAGAPTPADDGSGRYADVKPVYAGVNGEPSSLAGRSLYVTQVREFIAPIGGLRDRASEMEMLARFCRGRSPYLWVRADPWAGKSAMLSTFAVKPPADLTVVSFFVTDRLADQNTHTAFTAAILDQLAALLPEHREVISVAAINRDGLRNELLSIAADQEEKAKRRLVLVVDGLDEDTGTPPIAGLLPAQPPQNLRVIVASRHGPELPIPQRHPLTNAKSHLLKPSPFAADIRSRAVTELDTLLRGPNSQRDLLALITAANGLSTSELVGLTVMAPYEIDGLLSAVTGRSFRARASRTDRDDGTNPVYVLAHETLQRTAEHRLGPHHINRALTHLHRWAEHYRDQGWPSHTPDFLLQRYFPVLERHGDLPRMVALALDATRHRLIAKRTGSGWIPLAEIRTVQRHICEQRDPDLLTTVRLARYRDSLYHRSNTTFRWPTNLWGRSAQHVARYWTEAQSGDNNEPGRQHEALARDITDTKQWDDALVRLAEFTAAIDPDRAEILVHDINEPWRRAEALTRIAEVVARTNPDRAEILIHDINEPWRRAEALTRIAEVVARTNPDRCRMDRLADRAEALVGDITDTSRRADARARIAGVVARTDPDRAEALVGDITDAWRRAEALTRIAEVIARTNPDRVDRLADQGELLIRDFTDPWWKANTMARLAGIIAEADPDRATQLADRAEALVGDITDTSRRADALAGIAEAVARTKPDRVDRLIDQGELLIRDITDPWWKAEAQARLAAAVVETDPDRAETLARNIGDPKRQSAALIYLATVVEGANVRFQGRTTPGSSSGRDQSAVATEKPAGIRAKRLLARAWAVWRWEAPLSALAIVDKPILATVVSEVTAESMNSPIHQNPDIGTDL</sequence>
<proteinExistence type="predicted"/>
<feature type="compositionally biased region" description="Polar residues" evidence="2">
    <location>
        <begin position="915"/>
        <end position="930"/>
    </location>
</feature>
<evidence type="ECO:0000259" key="3">
    <source>
        <dbReference type="Pfam" id="PF24883"/>
    </source>
</evidence>
<keyword evidence="1" id="KW-0677">Repeat</keyword>
<feature type="compositionally biased region" description="Basic and acidic residues" evidence="2">
    <location>
        <begin position="119"/>
        <end position="130"/>
    </location>
</feature>
<feature type="domain" description="Nephrocystin 3-like N-terminal" evidence="3">
    <location>
        <begin position="197"/>
        <end position="330"/>
    </location>
</feature>
<accession>A0A511MEF5</accession>
<gene>
    <name evidence="4" type="ORF">NN4_29970</name>
</gene>
<comment type="caution">
    <text evidence="4">The sequence shown here is derived from an EMBL/GenBank/DDBJ whole genome shotgun (WGS) entry which is preliminary data.</text>
</comment>
<evidence type="ECO:0000313" key="4">
    <source>
        <dbReference type="EMBL" id="GEM38478.1"/>
    </source>
</evidence>
<dbReference type="Proteomes" id="UP000321424">
    <property type="component" value="Unassembled WGS sequence"/>
</dbReference>
<dbReference type="Gene3D" id="1.25.40.10">
    <property type="entry name" value="Tetratricopeptide repeat domain"/>
    <property type="match status" value="1"/>
</dbReference>
<name>A0A511MEF5_9NOCA</name>
<evidence type="ECO:0000256" key="2">
    <source>
        <dbReference type="SAM" id="MobiDB-lite"/>
    </source>
</evidence>
<dbReference type="InterPro" id="IPR011990">
    <property type="entry name" value="TPR-like_helical_dom_sf"/>
</dbReference>
<reference evidence="4 5" key="1">
    <citation type="submission" date="2019-07" db="EMBL/GenBank/DDBJ databases">
        <title>Whole genome shotgun sequence of Nocardia ninae NBRC 108245.</title>
        <authorList>
            <person name="Hosoyama A."/>
            <person name="Uohara A."/>
            <person name="Ohji S."/>
            <person name="Ichikawa N."/>
        </authorList>
    </citation>
    <scope>NUCLEOTIDE SEQUENCE [LARGE SCALE GENOMIC DNA]</scope>
    <source>
        <strain evidence="4 5">NBRC 108245</strain>
    </source>
</reference>
<evidence type="ECO:0000256" key="1">
    <source>
        <dbReference type="ARBA" id="ARBA00022737"/>
    </source>
</evidence>
<keyword evidence="5" id="KW-1185">Reference proteome</keyword>
<dbReference type="Pfam" id="PF24883">
    <property type="entry name" value="NPHP3_N"/>
    <property type="match status" value="1"/>
</dbReference>
<feature type="region of interest" description="Disordered" evidence="2">
    <location>
        <begin position="119"/>
        <end position="144"/>
    </location>
</feature>
<evidence type="ECO:0000313" key="5">
    <source>
        <dbReference type="Proteomes" id="UP000321424"/>
    </source>
</evidence>
<feature type="region of interest" description="Disordered" evidence="2">
    <location>
        <begin position="914"/>
        <end position="933"/>
    </location>
</feature>
<dbReference type="InterPro" id="IPR056884">
    <property type="entry name" value="NPHP3-like_N"/>
</dbReference>
<protein>
    <recommendedName>
        <fullName evidence="3">Nephrocystin 3-like N-terminal domain-containing protein</fullName>
    </recommendedName>
</protein>
<dbReference type="EMBL" id="BJXA01000016">
    <property type="protein sequence ID" value="GEM38478.1"/>
    <property type="molecule type" value="Genomic_DNA"/>
</dbReference>